<reference evidence="4" key="1">
    <citation type="submission" date="2021-10" db="EMBL/GenBank/DDBJ databases">
        <title>Tropical sea cucumber genome reveals ecological adaptation and Cuvierian tubules defense mechanism.</title>
        <authorList>
            <person name="Chen T."/>
        </authorList>
    </citation>
    <scope>NUCLEOTIDE SEQUENCE</scope>
    <source>
        <strain evidence="4">Nanhai2018</strain>
        <tissue evidence="4">Muscle</tissue>
    </source>
</reference>
<keyword evidence="5" id="KW-1185">Reference proteome</keyword>
<dbReference type="GO" id="GO:0004725">
    <property type="term" value="F:protein tyrosine phosphatase activity"/>
    <property type="evidence" value="ECO:0007669"/>
    <property type="project" value="InterPro"/>
</dbReference>
<accession>A0A9Q1C9E1</accession>
<gene>
    <name evidence="4" type="ORF">HOLleu_11864</name>
</gene>
<keyword evidence="4" id="KW-0675">Receptor</keyword>
<dbReference type="InterPro" id="IPR029021">
    <property type="entry name" value="Prot-tyrosine_phosphatase-like"/>
</dbReference>
<dbReference type="OrthoDB" id="8609993at2759"/>
<dbReference type="PRINTS" id="PR00700">
    <property type="entry name" value="PRTYPHPHTASE"/>
</dbReference>
<dbReference type="EMBL" id="JAIZAY010000005">
    <property type="protein sequence ID" value="KAJ8041132.1"/>
    <property type="molecule type" value="Genomic_DNA"/>
</dbReference>
<protein>
    <submittedName>
        <fullName evidence="4">Receptor-type tyrosine-protein phosphatase beta</fullName>
    </submittedName>
</protein>
<dbReference type="InterPro" id="IPR000242">
    <property type="entry name" value="PTP_cat"/>
</dbReference>
<proteinExistence type="predicted"/>
<dbReference type="PROSITE" id="PS50055">
    <property type="entry name" value="TYR_PHOSPHATASE_PTP"/>
    <property type="match status" value="1"/>
</dbReference>
<dbReference type="SMART" id="SM00194">
    <property type="entry name" value="PTPc"/>
    <property type="match status" value="1"/>
</dbReference>
<dbReference type="PROSITE" id="PS50056">
    <property type="entry name" value="TYR_PHOSPHATASE_2"/>
    <property type="match status" value="1"/>
</dbReference>
<dbReference type="SUPFAM" id="SSF52799">
    <property type="entry name" value="(Phosphotyrosine protein) phosphatases II"/>
    <property type="match status" value="1"/>
</dbReference>
<evidence type="ECO:0000256" key="1">
    <source>
        <dbReference type="SAM" id="MobiDB-lite"/>
    </source>
</evidence>
<feature type="domain" description="Tyrosine-protein phosphatase" evidence="2">
    <location>
        <begin position="109"/>
        <end position="367"/>
    </location>
</feature>
<evidence type="ECO:0000313" key="5">
    <source>
        <dbReference type="Proteomes" id="UP001152320"/>
    </source>
</evidence>
<dbReference type="InterPro" id="IPR050348">
    <property type="entry name" value="Protein-Tyr_Phosphatase"/>
</dbReference>
<evidence type="ECO:0000313" key="4">
    <source>
        <dbReference type="EMBL" id="KAJ8041132.1"/>
    </source>
</evidence>
<comment type="caution">
    <text evidence="4">The sequence shown here is derived from an EMBL/GenBank/DDBJ whole genome shotgun (WGS) entry which is preliminary data.</text>
</comment>
<dbReference type="Pfam" id="PF00102">
    <property type="entry name" value="Y_phosphatase"/>
    <property type="match status" value="1"/>
</dbReference>
<feature type="domain" description="Tyrosine specific protein phosphatases" evidence="3">
    <location>
        <begin position="284"/>
        <end position="358"/>
    </location>
</feature>
<dbReference type="PANTHER" id="PTHR19134:SF449">
    <property type="entry name" value="TYROSINE-PROTEIN PHOSPHATASE 1"/>
    <property type="match status" value="1"/>
</dbReference>
<dbReference type="SMART" id="SM00404">
    <property type="entry name" value="PTPc_motif"/>
    <property type="match status" value="1"/>
</dbReference>
<evidence type="ECO:0000259" key="2">
    <source>
        <dbReference type="PROSITE" id="PS50055"/>
    </source>
</evidence>
<organism evidence="4 5">
    <name type="scientific">Holothuria leucospilota</name>
    <name type="common">Black long sea cucumber</name>
    <name type="synonym">Mertensiothuria leucospilota</name>
    <dbReference type="NCBI Taxonomy" id="206669"/>
    <lineage>
        <taxon>Eukaryota</taxon>
        <taxon>Metazoa</taxon>
        <taxon>Echinodermata</taxon>
        <taxon>Eleutherozoa</taxon>
        <taxon>Echinozoa</taxon>
        <taxon>Holothuroidea</taxon>
        <taxon>Aspidochirotacea</taxon>
        <taxon>Aspidochirotida</taxon>
        <taxon>Holothuriidae</taxon>
        <taxon>Holothuria</taxon>
    </lineage>
</organism>
<dbReference type="Gene3D" id="3.90.190.10">
    <property type="entry name" value="Protein tyrosine phosphatase superfamily"/>
    <property type="match status" value="1"/>
</dbReference>
<sequence>MNFRSETLTRTTEYFNRIRKSLRRSATHDSMETNPEFKPSSGTDVDTLSGEPRYNDSPSLGIATYPDSSKTETLGNAEYNPIRESKWRVPLHGFESYVTSLQQQTPSGFTEQFEELATVGTTQSTDAGKDPVNLSKNLFKNILPYDETRVKLKEEEGVGSDYINASYVDGHNSSSEYIACQLPTPKEYCTWWRLVWEKNVTKIILMESPRQSKRNRARNLWPLEKGELCEFGYLKVQWLNESNLGFCTAWKVVIWREKHRRIVMVYELTTPKFDTSQDTVLALVYFRHFIREELKKDTLRSPHLLVCCKLGTGRTGTFICFDRVLESAPEKGFVDIYHTLQSMRKKRMQLVQSLEQYELVHLCILHVVRDGSLRLNCEETLLD</sequence>
<dbReference type="InterPro" id="IPR000387">
    <property type="entry name" value="Tyr_Pase_dom"/>
</dbReference>
<evidence type="ECO:0000259" key="3">
    <source>
        <dbReference type="PROSITE" id="PS50056"/>
    </source>
</evidence>
<name>A0A9Q1C9E1_HOLLE</name>
<dbReference type="AlphaFoldDB" id="A0A9Q1C9E1"/>
<feature type="region of interest" description="Disordered" evidence="1">
    <location>
        <begin position="24"/>
        <end position="74"/>
    </location>
</feature>
<dbReference type="PANTHER" id="PTHR19134">
    <property type="entry name" value="RECEPTOR-TYPE TYROSINE-PROTEIN PHOSPHATASE"/>
    <property type="match status" value="1"/>
</dbReference>
<dbReference type="Proteomes" id="UP001152320">
    <property type="component" value="Chromosome 5"/>
</dbReference>
<dbReference type="InterPro" id="IPR003595">
    <property type="entry name" value="Tyr_Pase_cat"/>
</dbReference>